<evidence type="ECO:0000313" key="12">
    <source>
        <dbReference type="Proteomes" id="UP001627154"/>
    </source>
</evidence>
<proteinExistence type="predicted"/>
<protein>
    <recommendedName>
        <fullName evidence="13">Odorant receptor</fullName>
    </recommendedName>
</protein>
<evidence type="ECO:0000256" key="6">
    <source>
        <dbReference type="ARBA" id="ARBA00022989"/>
    </source>
</evidence>
<comment type="caution">
    <text evidence="11">The sequence shown here is derived from an EMBL/GenBank/DDBJ whole genome shotgun (WGS) entry which is preliminary data.</text>
</comment>
<dbReference type="AlphaFoldDB" id="A0ABD2XBA8"/>
<dbReference type="Pfam" id="PF02949">
    <property type="entry name" value="7tm_6"/>
    <property type="match status" value="1"/>
</dbReference>
<keyword evidence="2" id="KW-1003">Cell membrane</keyword>
<evidence type="ECO:0000256" key="5">
    <source>
        <dbReference type="ARBA" id="ARBA00022725"/>
    </source>
</evidence>
<feature type="transmembrane region" description="Helical" evidence="10">
    <location>
        <begin position="120"/>
        <end position="141"/>
    </location>
</feature>
<evidence type="ECO:0000256" key="7">
    <source>
        <dbReference type="ARBA" id="ARBA00023136"/>
    </source>
</evidence>
<keyword evidence="8" id="KW-0675">Receptor</keyword>
<reference evidence="11 12" key="1">
    <citation type="journal article" date="2024" name="bioRxiv">
        <title>A reference genome for Trichogramma kaykai: A tiny desert-dwelling parasitoid wasp with competing sex-ratio distorters.</title>
        <authorList>
            <person name="Culotta J."/>
            <person name="Lindsey A.R."/>
        </authorList>
    </citation>
    <scope>NUCLEOTIDE SEQUENCE [LARGE SCALE GENOMIC DNA]</scope>
    <source>
        <strain evidence="11 12">KSX58</strain>
    </source>
</reference>
<keyword evidence="3" id="KW-0716">Sensory transduction</keyword>
<evidence type="ECO:0000256" key="1">
    <source>
        <dbReference type="ARBA" id="ARBA00004651"/>
    </source>
</evidence>
<dbReference type="PANTHER" id="PTHR21137">
    <property type="entry name" value="ODORANT RECEPTOR"/>
    <property type="match status" value="1"/>
</dbReference>
<keyword evidence="12" id="KW-1185">Reference proteome</keyword>
<dbReference type="PANTHER" id="PTHR21137:SF35">
    <property type="entry name" value="ODORANT RECEPTOR 19A-RELATED"/>
    <property type="match status" value="1"/>
</dbReference>
<evidence type="ECO:0000313" key="11">
    <source>
        <dbReference type="EMBL" id="KAL3402229.1"/>
    </source>
</evidence>
<gene>
    <name evidence="11" type="ORF">TKK_004762</name>
</gene>
<evidence type="ECO:0000256" key="8">
    <source>
        <dbReference type="ARBA" id="ARBA00023170"/>
    </source>
</evidence>
<sequence length="296" mass="34377">MKIPIIGKPLEISLKLTGFWSDKVNKVVLALMWSSVLTTMPFSVWDAIRIRKNPLMLFDNLSVFLAQVLLYSKLLIFSYNRRLLRNLLREMENDFQSDPQLLRYIELSGNDPRRFCKYEFFVYLGASALFWVQIGFVYVAVPVEMREAVFKVYYPFDYKSSPVYEVLVLTQIIQGMLQCCIQAFSESLLIALISDDPTILVKFAGYYFCSCWQIFSFCLAGQRLLNKSDKIAMKMYETIWYKTSIKEIHAVAFIIKRSQKPLMLSVAKSTELSMVTFTQIMKTSFSCLSVLRACYN</sequence>
<keyword evidence="5" id="KW-0552">Olfaction</keyword>
<keyword evidence="7 10" id="KW-0472">Membrane</keyword>
<keyword evidence="6 10" id="KW-1133">Transmembrane helix</keyword>
<feature type="transmembrane region" description="Helical" evidence="10">
    <location>
        <begin position="57"/>
        <end position="79"/>
    </location>
</feature>
<evidence type="ECO:0008006" key="13">
    <source>
        <dbReference type="Google" id="ProtNLM"/>
    </source>
</evidence>
<evidence type="ECO:0000256" key="3">
    <source>
        <dbReference type="ARBA" id="ARBA00022606"/>
    </source>
</evidence>
<feature type="transmembrane region" description="Helical" evidence="10">
    <location>
        <begin position="204"/>
        <end position="225"/>
    </location>
</feature>
<accession>A0ABD2XBA8</accession>
<feature type="transmembrane region" description="Helical" evidence="10">
    <location>
        <begin position="27"/>
        <end position="45"/>
    </location>
</feature>
<dbReference type="GO" id="GO:0005886">
    <property type="term" value="C:plasma membrane"/>
    <property type="evidence" value="ECO:0007669"/>
    <property type="project" value="UniProtKB-SubCell"/>
</dbReference>
<evidence type="ECO:0000256" key="9">
    <source>
        <dbReference type="ARBA" id="ARBA00023224"/>
    </source>
</evidence>
<dbReference type="GO" id="GO:0007165">
    <property type="term" value="P:signal transduction"/>
    <property type="evidence" value="ECO:0007669"/>
    <property type="project" value="UniProtKB-KW"/>
</dbReference>
<keyword evidence="9" id="KW-0807">Transducer</keyword>
<evidence type="ECO:0000256" key="2">
    <source>
        <dbReference type="ARBA" id="ARBA00022475"/>
    </source>
</evidence>
<evidence type="ECO:0000256" key="10">
    <source>
        <dbReference type="SAM" id="Phobius"/>
    </source>
</evidence>
<evidence type="ECO:0000256" key="4">
    <source>
        <dbReference type="ARBA" id="ARBA00022692"/>
    </source>
</evidence>
<dbReference type="InterPro" id="IPR004117">
    <property type="entry name" value="7tm6_olfct_rcpt"/>
</dbReference>
<dbReference type="EMBL" id="JBJJXI010000037">
    <property type="protein sequence ID" value="KAL3402229.1"/>
    <property type="molecule type" value="Genomic_DNA"/>
</dbReference>
<keyword evidence="4 10" id="KW-0812">Transmembrane</keyword>
<name>A0ABD2XBA8_9HYME</name>
<comment type="subcellular location">
    <subcellularLocation>
        <location evidence="1">Cell membrane</location>
        <topology evidence="1">Multi-pass membrane protein</topology>
    </subcellularLocation>
</comment>
<dbReference type="GO" id="GO:0007608">
    <property type="term" value="P:sensory perception of smell"/>
    <property type="evidence" value="ECO:0007669"/>
    <property type="project" value="UniProtKB-KW"/>
</dbReference>
<organism evidence="11 12">
    <name type="scientific">Trichogramma kaykai</name>
    <dbReference type="NCBI Taxonomy" id="54128"/>
    <lineage>
        <taxon>Eukaryota</taxon>
        <taxon>Metazoa</taxon>
        <taxon>Ecdysozoa</taxon>
        <taxon>Arthropoda</taxon>
        <taxon>Hexapoda</taxon>
        <taxon>Insecta</taxon>
        <taxon>Pterygota</taxon>
        <taxon>Neoptera</taxon>
        <taxon>Endopterygota</taxon>
        <taxon>Hymenoptera</taxon>
        <taxon>Apocrita</taxon>
        <taxon>Proctotrupomorpha</taxon>
        <taxon>Chalcidoidea</taxon>
        <taxon>Trichogrammatidae</taxon>
        <taxon>Trichogramma</taxon>
    </lineage>
</organism>
<dbReference type="Proteomes" id="UP001627154">
    <property type="component" value="Unassembled WGS sequence"/>
</dbReference>